<dbReference type="PRINTS" id="PR00038">
    <property type="entry name" value="HTHLUXR"/>
</dbReference>
<evidence type="ECO:0000259" key="5">
    <source>
        <dbReference type="PROSITE" id="PS50043"/>
    </source>
</evidence>
<keyword evidence="7" id="KW-1185">Reference proteome</keyword>
<dbReference type="PROSITE" id="PS50043">
    <property type="entry name" value="HTH_LUXR_2"/>
    <property type="match status" value="1"/>
</dbReference>
<feature type="domain" description="HTH luxR-type" evidence="5">
    <location>
        <begin position="309"/>
        <end position="374"/>
    </location>
</feature>
<dbReference type="InterPro" id="IPR036388">
    <property type="entry name" value="WH-like_DNA-bd_sf"/>
</dbReference>
<feature type="region of interest" description="Disordered" evidence="4">
    <location>
        <begin position="1"/>
        <end position="24"/>
    </location>
</feature>
<feature type="compositionally biased region" description="Acidic residues" evidence="4">
    <location>
        <begin position="1"/>
        <end position="10"/>
    </location>
</feature>
<evidence type="ECO:0000256" key="3">
    <source>
        <dbReference type="ARBA" id="ARBA00023163"/>
    </source>
</evidence>
<dbReference type="InterPro" id="IPR016032">
    <property type="entry name" value="Sig_transdc_resp-reg_C-effctor"/>
</dbReference>
<dbReference type="SMART" id="SM00421">
    <property type="entry name" value="HTH_LUXR"/>
    <property type="match status" value="1"/>
</dbReference>
<dbReference type="AlphaFoldDB" id="A0A1E7W6I5"/>
<evidence type="ECO:0000256" key="1">
    <source>
        <dbReference type="ARBA" id="ARBA00023015"/>
    </source>
</evidence>
<evidence type="ECO:0000256" key="4">
    <source>
        <dbReference type="SAM" id="MobiDB-lite"/>
    </source>
</evidence>
<evidence type="ECO:0000256" key="2">
    <source>
        <dbReference type="ARBA" id="ARBA00023125"/>
    </source>
</evidence>
<reference evidence="7" key="1">
    <citation type="journal article" date="2016" name="Front. Microbiol.">
        <title>Molecular Keys to the Janthinobacterium and Duganella spp. Interaction with the Plant Pathogen Fusarium graminearum.</title>
        <authorList>
            <person name="Haack F.S."/>
            <person name="Poehlein A."/>
            <person name="Kroger C."/>
            <person name="Voigt C.A."/>
            <person name="Piepenbring M."/>
            <person name="Bode H.B."/>
            <person name="Daniel R."/>
            <person name="Schafer W."/>
            <person name="Streit W.R."/>
        </authorList>
    </citation>
    <scope>NUCLEOTIDE SEQUENCE [LARGE SCALE GENOMIC DNA]</scope>
    <source>
        <strain evidence="7">T54</strain>
    </source>
</reference>
<sequence>MDLESLDSIDSDWTTGTGEGDGAPAPLHRALGPCLLRIGQLARQTAPAEFLHASMLALREHVGFDAAWWGEVIDAAPAAGVGASPRNLLHASIGLSPTFAQEWNRDVAAVDTFALSTMADLGTVFRASGHYRGPPGAVAEFVVRHRLYCILTMTIALEHSGLLFFICLYRHDPQAGFSDAESAFFADVTRHLAQAWQHRVADLLSLTMAGAGAGAVTVTGTVAGLGAGTVAGGCAGTALALADHAGRLHYLGQGMAQVLARYAPDWTGTVLPPAVSAAFLRAPCALRLAGASLWLEPVGQLMAVTVRSSTAAQLPLSPRELGAALLYTQGHSSKQVARLLGLSPSTVRTYLRDAYRALGVSNKIGLAAALGRHQRPG</sequence>
<keyword evidence="1" id="KW-0805">Transcription regulation</keyword>
<proteinExistence type="predicted"/>
<dbReference type="GO" id="GO:0003677">
    <property type="term" value="F:DNA binding"/>
    <property type="evidence" value="ECO:0007669"/>
    <property type="project" value="UniProtKB-KW"/>
</dbReference>
<dbReference type="SUPFAM" id="SSF46894">
    <property type="entry name" value="C-terminal effector domain of the bipartite response regulators"/>
    <property type="match status" value="1"/>
</dbReference>
<evidence type="ECO:0000313" key="6">
    <source>
        <dbReference type="EMBL" id="OEZ91607.1"/>
    </source>
</evidence>
<keyword evidence="2" id="KW-0238">DNA-binding</keyword>
<dbReference type="Pfam" id="PF00196">
    <property type="entry name" value="GerE"/>
    <property type="match status" value="1"/>
</dbReference>
<dbReference type="GO" id="GO:0006355">
    <property type="term" value="P:regulation of DNA-templated transcription"/>
    <property type="evidence" value="ECO:0007669"/>
    <property type="project" value="InterPro"/>
</dbReference>
<keyword evidence="3" id="KW-0804">Transcription</keyword>
<gene>
    <name evidence="6" type="ORF">DUPY_52200</name>
</gene>
<dbReference type="OrthoDB" id="6120865at2"/>
<dbReference type="Gene3D" id="1.10.10.10">
    <property type="entry name" value="Winged helix-like DNA-binding domain superfamily/Winged helix DNA-binding domain"/>
    <property type="match status" value="1"/>
</dbReference>
<comment type="caution">
    <text evidence="6">The sequence shown here is derived from an EMBL/GenBank/DDBJ whole genome shotgun (WGS) entry which is preliminary data.</text>
</comment>
<dbReference type="Proteomes" id="UP000175989">
    <property type="component" value="Unassembled WGS sequence"/>
</dbReference>
<dbReference type="PATRIC" id="fig|762836.4.peg.5363"/>
<name>A0A1E7W6I5_9BURK</name>
<organism evidence="6 7">
    <name type="scientific">Duganella phyllosphaerae</name>
    <dbReference type="NCBI Taxonomy" id="762836"/>
    <lineage>
        <taxon>Bacteria</taxon>
        <taxon>Pseudomonadati</taxon>
        <taxon>Pseudomonadota</taxon>
        <taxon>Betaproteobacteria</taxon>
        <taxon>Burkholderiales</taxon>
        <taxon>Oxalobacteraceae</taxon>
        <taxon>Telluria group</taxon>
        <taxon>Duganella</taxon>
    </lineage>
</organism>
<accession>A0A1E7W6I5</accession>
<evidence type="ECO:0000313" key="7">
    <source>
        <dbReference type="Proteomes" id="UP000175989"/>
    </source>
</evidence>
<protein>
    <submittedName>
        <fullName evidence="6">Bacterial regulatory protein, luxR family</fullName>
    </submittedName>
</protein>
<dbReference type="RefSeq" id="WP_084640898.1">
    <property type="nucleotide sequence ID" value="NZ_LROM01000152.1"/>
</dbReference>
<dbReference type="PANTHER" id="PTHR44688">
    <property type="entry name" value="DNA-BINDING TRANSCRIPTIONAL ACTIVATOR DEVR_DOSR"/>
    <property type="match status" value="1"/>
</dbReference>
<dbReference type="CDD" id="cd06170">
    <property type="entry name" value="LuxR_C_like"/>
    <property type="match status" value="1"/>
</dbReference>
<dbReference type="PANTHER" id="PTHR44688:SF16">
    <property type="entry name" value="DNA-BINDING TRANSCRIPTIONAL ACTIVATOR DEVR_DOSR"/>
    <property type="match status" value="1"/>
</dbReference>
<dbReference type="InterPro" id="IPR000792">
    <property type="entry name" value="Tscrpt_reg_LuxR_C"/>
</dbReference>
<dbReference type="EMBL" id="LROM01000152">
    <property type="protein sequence ID" value="OEZ91607.1"/>
    <property type="molecule type" value="Genomic_DNA"/>
</dbReference>